<dbReference type="STRING" id="1069083.GCA_000371805_00566"/>
<dbReference type="AlphaFoldDB" id="N6VRJ7"/>
<dbReference type="RefSeq" id="WP_004593043.1">
    <property type="nucleotide sequence ID" value="NZ_APMM01000047.1"/>
</dbReference>
<organism evidence="2 3">
    <name type="scientific">Methanocaldococcus villosus KIN24-T80</name>
    <dbReference type="NCBI Taxonomy" id="1069083"/>
    <lineage>
        <taxon>Archaea</taxon>
        <taxon>Methanobacteriati</taxon>
        <taxon>Methanobacteriota</taxon>
        <taxon>Methanomada group</taxon>
        <taxon>Methanococci</taxon>
        <taxon>Methanococcales</taxon>
        <taxon>Methanocaldococcaceae</taxon>
        <taxon>Methanocaldococcus</taxon>
    </lineage>
</organism>
<evidence type="ECO:0000313" key="3">
    <source>
        <dbReference type="Proteomes" id="UP000053695"/>
    </source>
</evidence>
<proteinExistence type="predicted"/>
<name>N6VRJ7_9EURY</name>
<evidence type="ECO:0008006" key="4">
    <source>
        <dbReference type="Google" id="ProtNLM"/>
    </source>
</evidence>
<evidence type="ECO:0000256" key="1">
    <source>
        <dbReference type="SAM" id="Phobius"/>
    </source>
</evidence>
<accession>N6VRJ7</accession>
<keyword evidence="3" id="KW-1185">Reference proteome</keyword>
<feature type="transmembrane region" description="Helical" evidence="1">
    <location>
        <begin position="7"/>
        <end position="28"/>
    </location>
</feature>
<gene>
    <name evidence="2" type="ORF">J422_05963</name>
</gene>
<reference evidence="2 3" key="1">
    <citation type="journal article" date="2013" name="Genome Announc.">
        <title>Draft Genome Sequence of a Highly Flagellated, Fast-Swimming Archaeon, Methanocaldococcus villosus Strain KIN24-T80 (DSM 22612).</title>
        <authorList>
            <person name="Thennarasu S."/>
            <person name="Polireddy D."/>
            <person name="Antony A."/>
            <person name="Yada M.R."/>
            <person name="Algarawi S."/>
            <person name="Sivakumar N."/>
        </authorList>
    </citation>
    <scope>NUCLEOTIDE SEQUENCE [LARGE SCALE GENOMIC DNA]</scope>
    <source>
        <strain evidence="2 3">KIN24-T80</strain>
    </source>
</reference>
<comment type="caution">
    <text evidence="2">The sequence shown here is derived from an EMBL/GenBank/DDBJ whole genome shotgun (WGS) entry which is preliminary data.</text>
</comment>
<keyword evidence="1" id="KW-0812">Transmembrane</keyword>
<sequence length="117" mass="13394">MKAQISLEFTFVFFVILLTSLITIANFLSKNFTIEDWEIDKIDNAAKTAVMLINSRYEGVCTNTTLIYSGIKWNKGNKVISIYISPRDAVDDRIRDFILSYIENNTNIEGYNITVNP</sequence>
<dbReference type="OrthoDB" id="65764at2157"/>
<keyword evidence="1" id="KW-1133">Transmembrane helix</keyword>
<dbReference type="EMBL" id="APMM01000047">
    <property type="protein sequence ID" value="ENN95781.1"/>
    <property type="molecule type" value="Genomic_DNA"/>
</dbReference>
<keyword evidence="1" id="KW-0472">Membrane</keyword>
<evidence type="ECO:0000313" key="2">
    <source>
        <dbReference type="EMBL" id="ENN95781.1"/>
    </source>
</evidence>
<dbReference type="PATRIC" id="fig|1069083.5.peg.1161"/>
<protein>
    <recommendedName>
        <fullName evidence="4">Class III signal peptide-containing protein</fullName>
    </recommendedName>
</protein>
<dbReference type="Proteomes" id="UP000053695">
    <property type="component" value="Unassembled WGS sequence"/>
</dbReference>